<name>A0A438FE91_VITVI</name>
<feature type="region of interest" description="Disordered" evidence="4">
    <location>
        <begin position="202"/>
        <end position="222"/>
    </location>
</feature>
<dbReference type="Gene3D" id="1.20.5.4130">
    <property type="match status" value="1"/>
</dbReference>
<keyword evidence="3" id="KW-0611">Plant defense</keyword>
<evidence type="ECO:0000313" key="7">
    <source>
        <dbReference type="Proteomes" id="UP000288805"/>
    </source>
</evidence>
<evidence type="ECO:0000256" key="4">
    <source>
        <dbReference type="SAM" id="MobiDB-lite"/>
    </source>
</evidence>
<accession>A0A438FE91</accession>
<evidence type="ECO:0000259" key="5">
    <source>
        <dbReference type="Pfam" id="PF18052"/>
    </source>
</evidence>
<organism evidence="6 7">
    <name type="scientific">Vitis vinifera</name>
    <name type="common">Grape</name>
    <dbReference type="NCBI Taxonomy" id="29760"/>
    <lineage>
        <taxon>Eukaryota</taxon>
        <taxon>Viridiplantae</taxon>
        <taxon>Streptophyta</taxon>
        <taxon>Embryophyta</taxon>
        <taxon>Tracheophyta</taxon>
        <taxon>Spermatophyta</taxon>
        <taxon>Magnoliopsida</taxon>
        <taxon>eudicotyledons</taxon>
        <taxon>Gunneridae</taxon>
        <taxon>Pentapetalae</taxon>
        <taxon>rosids</taxon>
        <taxon>Vitales</taxon>
        <taxon>Vitaceae</taxon>
        <taxon>Viteae</taxon>
        <taxon>Vitis</taxon>
    </lineage>
</organism>
<dbReference type="Pfam" id="PF18052">
    <property type="entry name" value="Rx_N"/>
    <property type="match status" value="1"/>
</dbReference>
<evidence type="ECO:0000256" key="1">
    <source>
        <dbReference type="ARBA" id="ARBA00022737"/>
    </source>
</evidence>
<dbReference type="GO" id="GO:0006952">
    <property type="term" value="P:defense response"/>
    <property type="evidence" value="ECO:0007669"/>
    <property type="project" value="UniProtKB-KW"/>
</dbReference>
<keyword evidence="1" id="KW-0677">Repeat</keyword>
<dbReference type="InterPro" id="IPR041118">
    <property type="entry name" value="Rx_N"/>
</dbReference>
<comment type="caution">
    <text evidence="6">The sequence shown here is derived from an EMBL/GenBank/DDBJ whole genome shotgun (WGS) entry which is preliminary data.</text>
</comment>
<evidence type="ECO:0000256" key="3">
    <source>
        <dbReference type="ARBA" id="ARBA00022821"/>
    </source>
</evidence>
<dbReference type="AlphaFoldDB" id="A0A438FE91"/>
<dbReference type="Proteomes" id="UP000288805">
    <property type="component" value="Unassembled WGS sequence"/>
</dbReference>
<protein>
    <recommendedName>
        <fullName evidence="5">Disease resistance N-terminal domain-containing protein</fullName>
    </recommendedName>
</protein>
<evidence type="ECO:0000256" key="2">
    <source>
        <dbReference type="ARBA" id="ARBA00022741"/>
    </source>
</evidence>
<feature type="compositionally biased region" description="Polar residues" evidence="4">
    <location>
        <begin position="205"/>
        <end position="218"/>
    </location>
</feature>
<sequence>MDPKGAEGIVIRHRFTEEAIDVAYDVEEFIDYLILTSASQARSGRSLEDVISSDDDQLHKKLEWIMSKIRALPPPAIQYSMSAQKVTALLAQGALPPRVKKSASRVQDKFRLMNGFSKRLESVELNDRGMAWMEELCHVSLSTVDVIDQFMRSRQQVKGSWVGSLGRDVLDFGHLMSQHKLAKKLDHIYAKILGLSIRRPEEAHGNSTQRTVPRNTSPIPDPTQEPDIISFVMMYWKATLAKLIYNNEAVVDHFPFRAWTSATDWDELFKKT</sequence>
<dbReference type="GO" id="GO:0000166">
    <property type="term" value="F:nucleotide binding"/>
    <property type="evidence" value="ECO:0007669"/>
    <property type="project" value="UniProtKB-KW"/>
</dbReference>
<dbReference type="EMBL" id="QGNW01000989">
    <property type="protein sequence ID" value="RVW58050.1"/>
    <property type="molecule type" value="Genomic_DNA"/>
</dbReference>
<keyword evidence="2" id="KW-0547">Nucleotide-binding</keyword>
<proteinExistence type="predicted"/>
<evidence type="ECO:0000313" key="6">
    <source>
        <dbReference type="EMBL" id="RVW58050.1"/>
    </source>
</evidence>
<reference evidence="6 7" key="1">
    <citation type="journal article" date="2018" name="PLoS Genet.">
        <title>Population sequencing reveals clonal diversity and ancestral inbreeding in the grapevine cultivar Chardonnay.</title>
        <authorList>
            <person name="Roach M.J."/>
            <person name="Johnson D.L."/>
            <person name="Bohlmann J."/>
            <person name="van Vuuren H.J."/>
            <person name="Jones S.J."/>
            <person name="Pretorius I.S."/>
            <person name="Schmidt S.A."/>
            <person name="Borneman A.R."/>
        </authorList>
    </citation>
    <scope>NUCLEOTIDE SEQUENCE [LARGE SCALE GENOMIC DNA]</scope>
    <source>
        <strain evidence="7">cv. Chardonnay</strain>
        <tissue evidence="6">Leaf</tissue>
    </source>
</reference>
<feature type="domain" description="Disease resistance N-terminal" evidence="5">
    <location>
        <begin position="83"/>
        <end position="158"/>
    </location>
</feature>
<gene>
    <name evidence="6" type="ORF">CK203_106943</name>
</gene>